<feature type="non-terminal residue" evidence="2">
    <location>
        <position position="1"/>
    </location>
</feature>
<dbReference type="InterPro" id="IPR036875">
    <property type="entry name" value="Znf_CCHC_sf"/>
</dbReference>
<dbReference type="OrthoDB" id="10050052at2759"/>
<name>A0A8J1XGS9_OWEFU</name>
<dbReference type="GO" id="GO:0008270">
    <property type="term" value="F:zinc ion binding"/>
    <property type="evidence" value="ECO:0007669"/>
    <property type="project" value="InterPro"/>
</dbReference>
<evidence type="ECO:0000313" key="3">
    <source>
        <dbReference type="Proteomes" id="UP000749559"/>
    </source>
</evidence>
<keyword evidence="3" id="KW-1185">Reference proteome</keyword>
<dbReference type="Proteomes" id="UP000749559">
    <property type="component" value="Unassembled WGS sequence"/>
</dbReference>
<feature type="compositionally biased region" description="Basic and acidic residues" evidence="1">
    <location>
        <begin position="221"/>
        <end position="230"/>
    </location>
</feature>
<comment type="caution">
    <text evidence="2">The sequence shown here is derived from an EMBL/GenBank/DDBJ whole genome shotgun (WGS) entry which is preliminary data.</text>
</comment>
<sequence length="305" mass="33137">LYNDMPVITRTLTLKCSHRETGYAKEAEVLEAIYNLGITDNEIDAIQINKRDIHVTFLNKEAKTSASILGLNVNGQSVELTEVESNATNITLKDVPVQVSDQVVNAFLSGYATVVNEISHGYVRKADGTKTKIRNGIRYIGVVDIKEPIPSEPIIAGFRCRLSYKGQPCNICQLADHPWWRCPLKRARKCYKCGGTDHIISACTADADSGPKTTTAITPPENEKETESVKRNPDTIIAGGSIAKGLSLIMKTAIPACTSGAKIENVPGLLQKISNPSEDIKQVIIQAGANNLVYSNDAPEVCLEN</sequence>
<dbReference type="AlphaFoldDB" id="A0A8J1XGS9"/>
<accession>A0A8J1XGS9</accession>
<gene>
    <name evidence="2" type="ORF">OFUS_LOCUS10133</name>
</gene>
<proteinExistence type="predicted"/>
<evidence type="ECO:0000256" key="1">
    <source>
        <dbReference type="SAM" id="MobiDB-lite"/>
    </source>
</evidence>
<reference evidence="2" key="1">
    <citation type="submission" date="2022-03" db="EMBL/GenBank/DDBJ databases">
        <authorList>
            <person name="Martin C."/>
        </authorList>
    </citation>
    <scope>NUCLEOTIDE SEQUENCE</scope>
</reference>
<feature type="region of interest" description="Disordered" evidence="1">
    <location>
        <begin position="211"/>
        <end position="230"/>
    </location>
</feature>
<dbReference type="GO" id="GO:0003676">
    <property type="term" value="F:nucleic acid binding"/>
    <property type="evidence" value="ECO:0007669"/>
    <property type="project" value="InterPro"/>
</dbReference>
<dbReference type="EMBL" id="CAIIXF020000005">
    <property type="protein sequence ID" value="CAH1783843.1"/>
    <property type="molecule type" value="Genomic_DNA"/>
</dbReference>
<dbReference type="Gene3D" id="4.10.60.10">
    <property type="entry name" value="Zinc finger, CCHC-type"/>
    <property type="match status" value="1"/>
</dbReference>
<organism evidence="2 3">
    <name type="scientific">Owenia fusiformis</name>
    <name type="common">Polychaete worm</name>
    <dbReference type="NCBI Taxonomy" id="6347"/>
    <lineage>
        <taxon>Eukaryota</taxon>
        <taxon>Metazoa</taxon>
        <taxon>Spiralia</taxon>
        <taxon>Lophotrochozoa</taxon>
        <taxon>Annelida</taxon>
        <taxon>Polychaeta</taxon>
        <taxon>Sedentaria</taxon>
        <taxon>Canalipalpata</taxon>
        <taxon>Sabellida</taxon>
        <taxon>Oweniida</taxon>
        <taxon>Oweniidae</taxon>
        <taxon>Owenia</taxon>
    </lineage>
</organism>
<protein>
    <submittedName>
        <fullName evidence="2">Uncharacterized protein</fullName>
    </submittedName>
</protein>
<dbReference type="Gene3D" id="3.40.50.12690">
    <property type="match status" value="1"/>
</dbReference>
<dbReference type="SUPFAM" id="SSF57756">
    <property type="entry name" value="Retrovirus zinc finger-like domains"/>
    <property type="match status" value="1"/>
</dbReference>
<evidence type="ECO:0000313" key="2">
    <source>
        <dbReference type="EMBL" id="CAH1783843.1"/>
    </source>
</evidence>